<dbReference type="AlphaFoldDB" id="A0AA47P4P2"/>
<dbReference type="GO" id="GO:0006281">
    <property type="term" value="P:DNA repair"/>
    <property type="evidence" value="ECO:0007669"/>
    <property type="project" value="UniProtKB-KW"/>
</dbReference>
<accession>A0AA47P4P2</accession>
<keyword evidence="1" id="KW-0234">DNA repair</keyword>
<proteinExistence type="inferred from homology"/>
<keyword evidence="1" id="KW-0067">ATP-binding</keyword>
<dbReference type="PANTHER" id="PTHR47642:SF5">
    <property type="entry name" value="ATP-DEPENDENT DNA HELICASE"/>
    <property type="match status" value="1"/>
</dbReference>
<evidence type="ECO:0000259" key="2">
    <source>
        <dbReference type="Pfam" id="PF05970"/>
    </source>
</evidence>
<dbReference type="EC" id="5.6.2.3" evidence="1"/>
<dbReference type="InterPro" id="IPR027417">
    <property type="entry name" value="P-loop_NTPase"/>
</dbReference>
<dbReference type="GO" id="GO:0016787">
    <property type="term" value="F:hydrolase activity"/>
    <property type="evidence" value="ECO:0007669"/>
    <property type="project" value="UniProtKB-KW"/>
</dbReference>
<gene>
    <name evidence="3" type="primary">pfh1</name>
    <name evidence="3" type="ORF">N1851_013000</name>
</gene>
<comment type="similarity">
    <text evidence="1">Belongs to the helicase family.</text>
</comment>
<dbReference type="Proteomes" id="UP001174136">
    <property type="component" value="Unassembled WGS sequence"/>
</dbReference>
<organism evidence="3 4">
    <name type="scientific">Merluccius polli</name>
    <name type="common">Benguela hake</name>
    <name type="synonym">Merluccius cadenati</name>
    <dbReference type="NCBI Taxonomy" id="89951"/>
    <lineage>
        <taxon>Eukaryota</taxon>
        <taxon>Metazoa</taxon>
        <taxon>Chordata</taxon>
        <taxon>Craniata</taxon>
        <taxon>Vertebrata</taxon>
        <taxon>Euteleostomi</taxon>
        <taxon>Actinopterygii</taxon>
        <taxon>Neopterygii</taxon>
        <taxon>Teleostei</taxon>
        <taxon>Neoteleostei</taxon>
        <taxon>Acanthomorphata</taxon>
        <taxon>Zeiogadaria</taxon>
        <taxon>Gadariae</taxon>
        <taxon>Gadiformes</taxon>
        <taxon>Gadoidei</taxon>
        <taxon>Merlucciidae</taxon>
        <taxon>Merluccius</taxon>
    </lineage>
</organism>
<dbReference type="PANTHER" id="PTHR47642">
    <property type="entry name" value="ATP-DEPENDENT DNA HELICASE"/>
    <property type="match status" value="1"/>
</dbReference>
<dbReference type="GO" id="GO:0043139">
    <property type="term" value="F:5'-3' DNA helicase activity"/>
    <property type="evidence" value="ECO:0007669"/>
    <property type="project" value="UniProtKB-EC"/>
</dbReference>
<sequence>MQLATQKVLAKCGVQTDDNAVKMSLPMSRLKEVSPDSEQVWMSGLPEKYAERPETPEYESLCLADFASQYRTVYRQQSKGKHAVPLLNDKGHIQKRTVGKPAIIRLARFSKEKDPERFYGRLLKLYFPHRSNDDLKSKECPTYEQFYKCGHKWGYEVRPLVDAMKKKYEGHGKRIEKALEKIQQEGLVVDAWNSFAPEVEVDRLECINQREDINPNEENEMDNVPDFAVDRTSSMAVPAIEAPKLSPDFVRKLYRGLNETQASIFYTLRDWCLKRVWGHNPDQFFYFVSGGAGCGKSHAIKCIHEEATKILRQLPRFRDQGDKSTPAVLLTACTGTAAFNISGKTLHSMLKLPRSLKPPYLGLGNALDKMSAILSNAEILIIDEISMVSKELFAYVHWRFQQIKGNKKPFGGMSVLAVGDFYQLPPFGKAKPLCVYEEGVLDVWKDNFQMVNLTQIMRQKDDLVFAELLNRLRVKTKTDALRDEDRALLTQSVINVKDCPLDALHTVSLQQTKRLMSTIEKL</sequence>
<keyword evidence="4" id="KW-1185">Reference proteome</keyword>
<evidence type="ECO:0000313" key="3">
    <source>
        <dbReference type="EMBL" id="KAK0147528.1"/>
    </source>
</evidence>
<dbReference type="InterPro" id="IPR051055">
    <property type="entry name" value="PIF1_helicase"/>
</dbReference>
<protein>
    <recommendedName>
        <fullName evidence="1">ATP-dependent DNA helicase</fullName>
        <ecNumber evidence="1">5.6.2.3</ecNumber>
    </recommendedName>
</protein>
<keyword evidence="1" id="KW-0227">DNA damage</keyword>
<dbReference type="EMBL" id="JAOPHQ010002298">
    <property type="protein sequence ID" value="KAK0147528.1"/>
    <property type="molecule type" value="Genomic_DNA"/>
</dbReference>
<feature type="domain" description="DNA helicase Pif1-like DEAD-box helicase" evidence="2">
    <location>
        <begin position="257"/>
        <end position="462"/>
    </location>
</feature>
<name>A0AA47P4P2_MERPO</name>
<reference evidence="3" key="1">
    <citation type="journal article" date="2023" name="Front. Mar. Sci.">
        <title>A new Merluccius polli reference genome to investigate the effects of global change in West African waters.</title>
        <authorList>
            <person name="Mateo J.L."/>
            <person name="Blanco-Fernandez C."/>
            <person name="Garcia-Vazquez E."/>
            <person name="Machado-Schiaffino G."/>
        </authorList>
    </citation>
    <scope>NUCLEOTIDE SEQUENCE</scope>
    <source>
        <strain evidence="3">C29</strain>
        <tissue evidence="3">Fin</tissue>
    </source>
</reference>
<dbReference type="GO" id="GO:0006310">
    <property type="term" value="P:DNA recombination"/>
    <property type="evidence" value="ECO:0007669"/>
    <property type="project" value="UniProtKB-KW"/>
</dbReference>
<dbReference type="GO" id="GO:0005524">
    <property type="term" value="F:ATP binding"/>
    <property type="evidence" value="ECO:0007669"/>
    <property type="project" value="UniProtKB-KW"/>
</dbReference>
<dbReference type="GO" id="GO:0000723">
    <property type="term" value="P:telomere maintenance"/>
    <property type="evidence" value="ECO:0007669"/>
    <property type="project" value="InterPro"/>
</dbReference>
<comment type="catalytic activity">
    <reaction evidence="1">
        <text>ATP + H2O = ADP + phosphate + H(+)</text>
        <dbReference type="Rhea" id="RHEA:13065"/>
        <dbReference type="ChEBI" id="CHEBI:15377"/>
        <dbReference type="ChEBI" id="CHEBI:15378"/>
        <dbReference type="ChEBI" id="CHEBI:30616"/>
        <dbReference type="ChEBI" id="CHEBI:43474"/>
        <dbReference type="ChEBI" id="CHEBI:456216"/>
        <dbReference type="EC" id="5.6.2.3"/>
    </reaction>
</comment>
<comment type="cofactor">
    <cofactor evidence="1">
        <name>Mg(2+)</name>
        <dbReference type="ChEBI" id="CHEBI:18420"/>
    </cofactor>
</comment>
<dbReference type="SUPFAM" id="SSF52540">
    <property type="entry name" value="P-loop containing nucleoside triphosphate hydrolases"/>
    <property type="match status" value="1"/>
</dbReference>
<keyword evidence="1" id="KW-0547">Nucleotide-binding</keyword>
<keyword evidence="1 3" id="KW-0347">Helicase</keyword>
<evidence type="ECO:0000313" key="4">
    <source>
        <dbReference type="Proteomes" id="UP001174136"/>
    </source>
</evidence>
<evidence type="ECO:0000256" key="1">
    <source>
        <dbReference type="RuleBase" id="RU363044"/>
    </source>
</evidence>
<comment type="caution">
    <text evidence="3">The sequence shown here is derived from an EMBL/GenBank/DDBJ whole genome shotgun (WGS) entry which is preliminary data.</text>
</comment>
<dbReference type="Gene3D" id="3.40.50.300">
    <property type="entry name" value="P-loop containing nucleotide triphosphate hydrolases"/>
    <property type="match status" value="1"/>
</dbReference>
<keyword evidence="1" id="KW-0233">DNA recombination</keyword>
<dbReference type="InterPro" id="IPR010285">
    <property type="entry name" value="DNA_helicase_pif1-like_DEAD"/>
</dbReference>
<keyword evidence="1" id="KW-0378">Hydrolase</keyword>
<dbReference type="Pfam" id="PF05970">
    <property type="entry name" value="PIF1"/>
    <property type="match status" value="1"/>
</dbReference>